<dbReference type="EMBL" id="GL376628">
    <property type="status" value="NOT_ANNOTATED_CDS"/>
    <property type="molecule type" value="Genomic_DNA"/>
</dbReference>
<reference evidence="2" key="3">
    <citation type="submission" date="2015-02" db="UniProtKB">
        <authorList>
            <consortium name="EnsemblProtists"/>
        </authorList>
    </citation>
    <scope>IDENTIFICATION</scope>
    <source>
        <strain evidence="2">DAOM BR144</strain>
    </source>
</reference>
<dbReference type="eggNOG" id="ENOG502T169">
    <property type="taxonomic scope" value="Eukaryota"/>
</dbReference>
<feature type="compositionally biased region" description="Low complexity" evidence="1">
    <location>
        <begin position="57"/>
        <end position="68"/>
    </location>
</feature>
<dbReference type="Proteomes" id="UP000019132">
    <property type="component" value="Unassembled WGS sequence"/>
</dbReference>
<dbReference type="VEuPathDB" id="FungiDB:PYU1_G002996"/>
<evidence type="ECO:0000256" key="1">
    <source>
        <dbReference type="SAM" id="MobiDB-lite"/>
    </source>
</evidence>
<dbReference type="EnsemblProtists" id="PYU1_T002999">
    <property type="protein sequence ID" value="PYU1_T002999"/>
    <property type="gene ID" value="PYU1_G002996"/>
</dbReference>
<reference evidence="3" key="2">
    <citation type="submission" date="2010-04" db="EMBL/GenBank/DDBJ databases">
        <authorList>
            <person name="Buell R."/>
            <person name="Hamilton J."/>
            <person name="Hostetler J."/>
        </authorList>
    </citation>
    <scope>NUCLEOTIDE SEQUENCE [LARGE SCALE GENOMIC DNA]</scope>
    <source>
        <strain evidence="3">DAOM:BR144</strain>
    </source>
</reference>
<protein>
    <submittedName>
        <fullName evidence="2">Uncharacterized protein</fullName>
    </submittedName>
</protein>
<organism evidence="2 3">
    <name type="scientific">Globisporangium ultimum (strain ATCC 200006 / CBS 805.95 / DAOM BR144)</name>
    <name type="common">Pythium ultimum</name>
    <dbReference type="NCBI Taxonomy" id="431595"/>
    <lineage>
        <taxon>Eukaryota</taxon>
        <taxon>Sar</taxon>
        <taxon>Stramenopiles</taxon>
        <taxon>Oomycota</taxon>
        <taxon>Peronosporomycetes</taxon>
        <taxon>Pythiales</taxon>
        <taxon>Pythiaceae</taxon>
        <taxon>Globisporangium</taxon>
    </lineage>
</organism>
<dbReference type="AlphaFoldDB" id="K3WDF8"/>
<evidence type="ECO:0000313" key="3">
    <source>
        <dbReference type="Proteomes" id="UP000019132"/>
    </source>
</evidence>
<dbReference type="HOGENOM" id="CLU_2390881_0_0_1"/>
<reference evidence="3" key="1">
    <citation type="journal article" date="2010" name="Genome Biol.">
        <title>Genome sequence of the necrotrophic plant pathogen Pythium ultimum reveals original pathogenicity mechanisms and effector repertoire.</title>
        <authorList>
            <person name="Levesque C.A."/>
            <person name="Brouwer H."/>
            <person name="Cano L."/>
            <person name="Hamilton J.P."/>
            <person name="Holt C."/>
            <person name="Huitema E."/>
            <person name="Raffaele S."/>
            <person name="Robideau G.P."/>
            <person name="Thines M."/>
            <person name="Win J."/>
            <person name="Zerillo M.M."/>
            <person name="Beakes G.W."/>
            <person name="Boore J.L."/>
            <person name="Busam D."/>
            <person name="Dumas B."/>
            <person name="Ferriera S."/>
            <person name="Fuerstenberg S.I."/>
            <person name="Gachon C.M."/>
            <person name="Gaulin E."/>
            <person name="Govers F."/>
            <person name="Grenville-Briggs L."/>
            <person name="Horner N."/>
            <person name="Hostetler J."/>
            <person name="Jiang R.H."/>
            <person name="Johnson J."/>
            <person name="Krajaejun T."/>
            <person name="Lin H."/>
            <person name="Meijer H.J."/>
            <person name="Moore B."/>
            <person name="Morris P."/>
            <person name="Phuntmart V."/>
            <person name="Puiu D."/>
            <person name="Shetty J."/>
            <person name="Stajich J.E."/>
            <person name="Tripathy S."/>
            <person name="Wawra S."/>
            <person name="van West P."/>
            <person name="Whitty B.R."/>
            <person name="Coutinho P.M."/>
            <person name="Henrissat B."/>
            <person name="Martin F."/>
            <person name="Thomas P.D."/>
            <person name="Tyler B.M."/>
            <person name="De Vries R.P."/>
            <person name="Kamoun S."/>
            <person name="Yandell M."/>
            <person name="Tisserat N."/>
            <person name="Buell C.R."/>
        </authorList>
    </citation>
    <scope>NUCLEOTIDE SEQUENCE</scope>
    <source>
        <strain evidence="3">DAOM:BR144</strain>
    </source>
</reference>
<proteinExistence type="predicted"/>
<feature type="region of interest" description="Disordered" evidence="1">
    <location>
        <begin position="57"/>
        <end position="81"/>
    </location>
</feature>
<evidence type="ECO:0000313" key="2">
    <source>
        <dbReference type="EnsemblProtists" id="PYU1_T002999"/>
    </source>
</evidence>
<sequence length="94" mass="10445">MPCVSMRNTAISSPVSLLRMNGVSHIQMPVVLRLRPARHEKPFSPWVCSMLELPSSLASPEPSTPASTHSFQTWPSGAASAPSFITRPWFAWRR</sequence>
<dbReference type="OMA" id="GVSHIQM"/>
<accession>K3WDF8</accession>
<keyword evidence="3" id="KW-1185">Reference proteome</keyword>
<dbReference type="InParanoid" id="K3WDF8"/>
<name>K3WDF8_GLOUD</name>